<sequence>MKNIIKQHKQYTELRGAYQLPLPIDFETAVSPDDSTKFLSHILEELNYTKLYQVYSHKGRKPGG</sequence>
<proteinExistence type="predicted"/>
<gene>
    <name evidence="1" type="ORF">CS063_10470</name>
</gene>
<reference evidence="1" key="1">
    <citation type="submission" date="2017-10" db="EMBL/GenBank/DDBJ databases">
        <title>Genome sequence of cellulolytic Lachnospiraceae bacterium XHS1971 isolated from hotspring sediment.</title>
        <authorList>
            <person name="Vasudevan G."/>
            <person name="Joshi A.J."/>
            <person name="Hivarkar S."/>
            <person name="Lanjekar V.B."/>
            <person name="Dhakephalkar P.K."/>
            <person name="Dagar S."/>
        </authorList>
    </citation>
    <scope>NUCLEOTIDE SEQUENCE</scope>
    <source>
        <strain evidence="1">XHS1971</strain>
    </source>
</reference>
<evidence type="ECO:0000313" key="2">
    <source>
        <dbReference type="Proteomes" id="UP000224460"/>
    </source>
</evidence>
<dbReference type="Proteomes" id="UP000224460">
    <property type="component" value="Unassembled WGS sequence"/>
</dbReference>
<comment type="caution">
    <text evidence="1">The sequence shown here is derived from an EMBL/GenBank/DDBJ whole genome shotgun (WGS) entry which is preliminary data.</text>
</comment>
<evidence type="ECO:0000313" key="1">
    <source>
        <dbReference type="EMBL" id="PHV70502.1"/>
    </source>
</evidence>
<organism evidence="1 2">
    <name type="scientific">Sporanaerobium hydrogeniformans</name>
    <dbReference type="NCBI Taxonomy" id="3072179"/>
    <lineage>
        <taxon>Bacteria</taxon>
        <taxon>Bacillati</taxon>
        <taxon>Bacillota</taxon>
        <taxon>Clostridia</taxon>
        <taxon>Lachnospirales</taxon>
        <taxon>Lachnospiraceae</taxon>
        <taxon>Sporanaerobium</taxon>
    </lineage>
</organism>
<keyword evidence="2" id="KW-1185">Reference proteome</keyword>
<accession>A0AC61DD63</accession>
<name>A0AC61DD63_9FIRM</name>
<dbReference type="EMBL" id="PEDL01000010">
    <property type="protein sequence ID" value="PHV70502.1"/>
    <property type="molecule type" value="Genomic_DNA"/>
</dbReference>
<protein>
    <submittedName>
        <fullName evidence="1">Uncharacterized protein</fullName>
    </submittedName>
</protein>